<keyword evidence="2" id="KW-0547">Nucleotide-binding</keyword>
<dbReference type="GO" id="GO:0005524">
    <property type="term" value="F:ATP binding"/>
    <property type="evidence" value="ECO:0007669"/>
    <property type="project" value="InterPro"/>
</dbReference>
<dbReference type="InterPro" id="IPR004364">
    <property type="entry name" value="Aa-tRNA-synt_II"/>
</dbReference>
<sequence>MIIKTKIENLKNYKIYLNVEQATHEFFQKKGYLKVDLPVLSPALIPESYLEVFETEFRYFDKREKLYLTPSPELFLKRLLVAGVGNCYYLGKSFRNSEPNSSFHSPEFTMLEFYKVGATYLELADEILDIMKFISSSLSFRAKSRNPIQSPMREISPLAALGRNDSDIIYKGKKISFEKWEKFTVAKAFDKFCQISKEELFDENLFLKRAQEKGYAISYSSSPESKFGINSVDNPDKNRDRQARTINFSYQDVFSQILSQEVEPKLGKNGYPTLLYDYPAEMSSLAKLNKDRKTAKRVEFYIDGIEIGGCCEELNDWHEQKKRFDDQIEKRDRFHMKNHAVDNGFIETLQYGLPDCTGAGIGFERLAMIFVDAQSIGKLKLINVK</sequence>
<keyword evidence="1" id="KW-0436">Ligase</keyword>
<dbReference type="SUPFAM" id="SSF55681">
    <property type="entry name" value="Class II aaRS and biotin synthetases"/>
    <property type="match status" value="1"/>
</dbReference>
<organism evidence="5 6">
    <name type="scientific">Candidatus Roizmanbacteria bacterium RIFCSPHIGHO2_02_FULL_38_11</name>
    <dbReference type="NCBI Taxonomy" id="1802039"/>
    <lineage>
        <taxon>Bacteria</taxon>
        <taxon>Candidatus Roizmaniibacteriota</taxon>
    </lineage>
</organism>
<evidence type="ECO:0000256" key="1">
    <source>
        <dbReference type="ARBA" id="ARBA00022598"/>
    </source>
</evidence>
<dbReference type="GO" id="GO:0000049">
    <property type="term" value="F:tRNA binding"/>
    <property type="evidence" value="ECO:0007669"/>
    <property type="project" value="TreeGrafter"/>
</dbReference>
<evidence type="ECO:0000256" key="3">
    <source>
        <dbReference type="ARBA" id="ARBA00022840"/>
    </source>
</evidence>
<dbReference type="InterPro" id="IPR006195">
    <property type="entry name" value="aa-tRNA-synth_II"/>
</dbReference>
<dbReference type="EMBL" id="MFZO01000019">
    <property type="protein sequence ID" value="OGK25140.1"/>
    <property type="molecule type" value="Genomic_DNA"/>
</dbReference>
<evidence type="ECO:0000313" key="6">
    <source>
        <dbReference type="Proteomes" id="UP000177913"/>
    </source>
</evidence>
<proteinExistence type="predicted"/>
<evidence type="ECO:0000313" key="5">
    <source>
        <dbReference type="EMBL" id="OGK25140.1"/>
    </source>
</evidence>
<dbReference type="AlphaFoldDB" id="A0A1F7H155"/>
<protein>
    <recommendedName>
        <fullName evidence="4">Aminoacyl-transfer RNA synthetases class-II family profile domain-containing protein</fullName>
    </recommendedName>
</protein>
<dbReference type="PANTHER" id="PTHR42918:SF6">
    <property type="entry name" value="ELONGATION FACTOR P--(R)-BETA-LYSINE LIGASE"/>
    <property type="match status" value="1"/>
</dbReference>
<evidence type="ECO:0000256" key="2">
    <source>
        <dbReference type="ARBA" id="ARBA00022741"/>
    </source>
</evidence>
<dbReference type="Gene3D" id="3.30.930.10">
    <property type="entry name" value="Bira Bifunctional Protein, Domain 2"/>
    <property type="match status" value="1"/>
</dbReference>
<dbReference type="PANTHER" id="PTHR42918">
    <property type="entry name" value="LYSYL-TRNA SYNTHETASE"/>
    <property type="match status" value="1"/>
</dbReference>
<feature type="domain" description="Aminoacyl-transfer RNA synthetases class-II family profile" evidence="4">
    <location>
        <begin position="13"/>
        <end position="385"/>
    </location>
</feature>
<comment type="caution">
    <text evidence="5">The sequence shown here is derived from an EMBL/GenBank/DDBJ whole genome shotgun (WGS) entry which is preliminary data.</text>
</comment>
<reference evidence="5 6" key="1">
    <citation type="journal article" date="2016" name="Nat. Commun.">
        <title>Thousands of microbial genomes shed light on interconnected biogeochemical processes in an aquifer system.</title>
        <authorList>
            <person name="Anantharaman K."/>
            <person name="Brown C.T."/>
            <person name="Hug L.A."/>
            <person name="Sharon I."/>
            <person name="Castelle C.J."/>
            <person name="Probst A.J."/>
            <person name="Thomas B.C."/>
            <person name="Singh A."/>
            <person name="Wilkins M.J."/>
            <person name="Karaoz U."/>
            <person name="Brodie E.L."/>
            <person name="Williams K.H."/>
            <person name="Hubbard S.S."/>
            <person name="Banfield J.F."/>
        </authorList>
    </citation>
    <scope>NUCLEOTIDE SEQUENCE [LARGE SCALE GENOMIC DNA]</scope>
</reference>
<accession>A0A1F7H155</accession>
<keyword evidence="3" id="KW-0067">ATP-binding</keyword>
<gene>
    <name evidence="5" type="ORF">A3C25_03760</name>
</gene>
<evidence type="ECO:0000259" key="4">
    <source>
        <dbReference type="PROSITE" id="PS50862"/>
    </source>
</evidence>
<dbReference type="InterPro" id="IPR045864">
    <property type="entry name" value="aa-tRNA-synth_II/BPL/LPL"/>
</dbReference>
<name>A0A1F7H155_9BACT</name>
<dbReference type="GO" id="GO:0004824">
    <property type="term" value="F:lysine-tRNA ligase activity"/>
    <property type="evidence" value="ECO:0007669"/>
    <property type="project" value="TreeGrafter"/>
</dbReference>
<dbReference type="PROSITE" id="PS50862">
    <property type="entry name" value="AA_TRNA_LIGASE_II"/>
    <property type="match status" value="1"/>
</dbReference>
<dbReference type="Proteomes" id="UP000177913">
    <property type="component" value="Unassembled WGS sequence"/>
</dbReference>
<dbReference type="GO" id="GO:0005829">
    <property type="term" value="C:cytosol"/>
    <property type="evidence" value="ECO:0007669"/>
    <property type="project" value="TreeGrafter"/>
</dbReference>
<dbReference type="Pfam" id="PF00152">
    <property type="entry name" value="tRNA-synt_2"/>
    <property type="match status" value="1"/>
</dbReference>
<dbReference type="GO" id="GO:0006430">
    <property type="term" value="P:lysyl-tRNA aminoacylation"/>
    <property type="evidence" value="ECO:0007669"/>
    <property type="project" value="TreeGrafter"/>
</dbReference>